<feature type="compositionally biased region" description="Basic and acidic residues" evidence="1">
    <location>
        <begin position="8"/>
        <end position="26"/>
    </location>
</feature>
<organism evidence="2">
    <name type="scientific">Tanacetum cinerariifolium</name>
    <name type="common">Dalmatian daisy</name>
    <name type="synonym">Chrysanthemum cinerariifolium</name>
    <dbReference type="NCBI Taxonomy" id="118510"/>
    <lineage>
        <taxon>Eukaryota</taxon>
        <taxon>Viridiplantae</taxon>
        <taxon>Streptophyta</taxon>
        <taxon>Embryophyta</taxon>
        <taxon>Tracheophyta</taxon>
        <taxon>Spermatophyta</taxon>
        <taxon>Magnoliopsida</taxon>
        <taxon>eudicotyledons</taxon>
        <taxon>Gunneridae</taxon>
        <taxon>Pentapetalae</taxon>
        <taxon>asterids</taxon>
        <taxon>campanulids</taxon>
        <taxon>Asterales</taxon>
        <taxon>Asteraceae</taxon>
        <taxon>Asteroideae</taxon>
        <taxon>Anthemideae</taxon>
        <taxon>Anthemidinae</taxon>
        <taxon>Tanacetum</taxon>
    </lineage>
</organism>
<feature type="region of interest" description="Disordered" evidence="1">
    <location>
        <begin position="1"/>
        <end position="52"/>
    </location>
</feature>
<proteinExistence type="predicted"/>
<accession>A0A6L2N8X1</accession>
<dbReference type="EMBL" id="BKCJ010008308">
    <property type="protein sequence ID" value="GEU81562.1"/>
    <property type="molecule type" value="Genomic_DNA"/>
</dbReference>
<protein>
    <submittedName>
        <fullName evidence="2">Uncharacterized protein</fullName>
    </submittedName>
</protein>
<dbReference type="AlphaFoldDB" id="A0A6L2N8X1"/>
<name>A0A6L2N8X1_TANCI</name>
<sequence length="107" mass="12386">MVLTNAGERVKAETKMGKKDMKEPVPRDLPVVQPYVPPTPFPGHLKKQKDNPYKTRETICMIGFPDKIHKEKAQEDEENMDDGWDITIKDVKRLRQILTPTIQFTQP</sequence>
<reference evidence="2" key="1">
    <citation type="journal article" date="2019" name="Sci. Rep.">
        <title>Draft genome of Tanacetum cinerariifolium, the natural source of mosquito coil.</title>
        <authorList>
            <person name="Yamashiro T."/>
            <person name="Shiraishi A."/>
            <person name="Satake H."/>
            <person name="Nakayama K."/>
        </authorList>
    </citation>
    <scope>NUCLEOTIDE SEQUENCE</scope>
</reference>
<comment type="caution">
    <text evidence="2">The sequence shown here is derived from an EMBL/GenBank/DDBJ whole genome shotgun (WGS) entry which is preliminary data.</text>
</comment>
<evidence type="ECO:0000256" key="1">
    <source>
        <dbReference type="SAM" id="MobiDB-lite"/>
    </source>
</evidence>
<gene>
    <name evidence="2" type="ORF">Tci_053540</name>
</gene>
<evidence type="ECO:0000313" key="2">
    <source>
        <dbReference type="EMBL" id="GEU81562.1"/>
    </source>
</evidence>